<evidence type="ECO:0000313" key="2">
    <source>
        <dbReference type="Proteomes" id="UP001454036"/>
    </source>
</evidence>
<dbReference type="Proteomes" id="UP001454036">
    <property type="component" value="Unassembled WGS sequence"/>
</dbReference>
<name>A0AAV3QTD6_LITER</name>
<reference evidence="1 2" key="1">
    <citation type="submission" date="2024-01" db="EMBL/GenBank/DDBJ databases">
        <title>The complete chloroplast genome sequence of Lithospermum erythrorhizon: insights into the phylogenetic relationship among Boraginaceae species and the maternal lineages of purple gromwells.</title>
        <authorList>
            <person name="Okada T."/>
            <person name="Watanabe K."/>
        </authorList>
    </citation>
    <scope>NUCLEOTIDE SEQUENCE [LARGE SCALE GENOMIC DNA]</scope>
</reference>
<proteinExistence type="predicted"/>
<keyword evidence="2" id="KW-1185">Reference proteome</keyword>
<gene>
    <name evidence="1" type="ORF">LIER_22258</name>
</gene>
<sequence>MLLNHLRVHIIGSPFKADAEFGDIREEITLHDLLYFGYVSRPKAQGLVLKFLKSIQSFKNSNLFDLLEIVFLVDYGDFSFV</sequence>
<dbReference type="AlphaFoldDB" id="A0AAV3QTD6"/>
<accession>A0AAV3QTD6</accession>
<protein>
    <recommendedName>
        <fullName evidence="3">Maturase K</fullName>
    </recommendedName>
</protein>
<organism evidence="1 2">
    <name type="scientific">Lithospermum erythrorhizon</name>
    <name type="common">Purple gromwell</name>
    <name type="synonym">Lithospermum officinale var. erythrorhizon</name>
    <dbReference type="NCBI Taxonomy" id="34254"/>
    <lineage>
        <taxon>Eukaryota</taxon>
        <taxon>Viridiplantae</taxon>
        <taxon>Streptophyta</taxon>
        <taxon>Embryophyta</taxon>
        <taxon>Tracheophyta</taxon>
        <taxon>Spermatophyta</taxon>
        <taxon>Magnoliopsida</taxon>
        <taxon>eudicotyledons</taxon>
        <taxon>Gunneridae</taxon>
        <taxon>Pentapetalae</taxon>
        <taxon>asterids</taxon>
        <taxon>lamiids</taxon>
        <taxon>Boraginales</taxon>
        <taxon>Boraginaceae</taxon>
        <taxon>Boraginoideae</taxon>
        <taxon>Lithospermeae</taxon>
        <taxon>Lithospermum</taxon>
    </lineage>
</organism>
<evidence type="ECO:0000313" key="1">
    <source>
        <dbReference type="EMBL" id="GAA0167290.1"/>
    </source>
</evidence>
<comment type="caution">
    <text evidence="1">The sequence shown here is derived from an EMBL/GenBank/DDBJ whole genome shotgun (WGS) entry which is preliminary data.</text>
</comment>
<evidence type="ECO:0008006" key="3">
    <source>
        <dbReference type="Google" id="ProtNLM"/>
    </source>
</evidence>
<dbReference type="EMBL" id="BAABME010006033">
    <property type="protein sequence ID" value="GAA0167290.1"/>
    <property type="molecule type" value="Genomic_DNA"/>
</dbReference>